<dbReference type="EMBL" id="BARV01027026">
    <property type="protein sequence ID" value="GAI46214.1"/>
    <property type="molecule type" value="Genomic_DNA"/>
</dbReference>
<dbReference type="AlphaFoldDB" id="X1QSG7"/>
<evidence type="ECO:0000313" key="1">
    <source>
        <dbReference type="EMBL" id="GAI46214.1"/>
    </source>
</evidence>
<name>X1QSG7_9ZZZZ</name>
<proteinExistence type="predicted"/>
<protein>
    <submittedName>
        <fullName evidence="1">Uncharacterized protein</fullName>
    </submittedName>
</protein>
<organism evidence="1">
    <name type="scientific">marine sediment metagenome</name>
    <dbReference type="NCBI Taxonomy" id="412755"/>
    <lineage>
        <taxon>unclassified sequences</taxon>
        <taxon>metagenomes</taxon>
        <taxon>ecological metagenomes</taxon>
    </lineage>
</organism>
<comment type="caution">
    <text evidence="1">The sequence shown here is derived from an EMBL/GenBank/DDBJ whole genome shotgun (WGS) entry which is preliminary data.</text>
</comment>
<accession>X1QSG7</accession>
<feature type="non-terminal residue" evidence="1">
    <location>
        <position position="38"/>
    </location>
</feature>
<reference evidence="1" key="1">
    <citation type="journal article" date="2014" name="Front. Microbiol.">
        <title>High frequency of phylogenetically diverse reductive dehalogenase-homologous genes in deep subseafloor sedimentary metagenomes.</title>
        <authorList>
            <person name="Kawai M."/>
            <person name="Futagami T."/>
            <person name="Toyoda A."/>
            <person name="Takaki Y."/>
            <person name="Nishi S."/>
            <person name="Hori S."/>
            <person name="Arai W."/>
            <person name="Tsubouchi T."/>
            <person name="Morono Y."/>
            <person name="Uchiyama I."/>
            <person name="Ito T."/>
            <person name="Fujiyama A."/>
            <person name="Inagaki F."/>
            <person name="Takami H."/>
        </authorList>
    </citation>
    <scope>NUCLEOTIDE SEQUENCE</scope>
    <source>
        <strain evidence="1">Expedition CK06-06</strain>
    </source>
</reference>
<gene>
    <name evidence="1" type="ORF">S06H3_43559</name>
</gene>
<sequence>MLDARKFSGLGVIVTGLEVPSLRRLAGLCCSALIGDSV</sequence>